<proteinExistence type="predicted"/>
<evidence type="ECO:0000313" key="2">
    <source>
        <dbReference type="EMBL" id="HJG80839.1"/>
    </source>
</evidence>
<gene>
    <name evidence="2" type="ORF">K8V08_10555</name>
</gene>
<feature type="domain" description="MOSC" evidence="1">
    <location>
        <begin position="110"/>
        <end position="247"/>
    </location>
</feature>
<dbReference type="InterPro" id="IPR005302">
    <property type="entry name" value="MoCF_Sase_C"/>
</dbReference>
<reference evidence="2" key="1">
    <citation type="journal article" date="2021" name="PeerJ">
        <title>Extensive microbial diversity within the chicken gut microbiome revealed by metagenomics and culture.</title>
        <authorList>
            <person name="Gilroy R."/>
            <person name="Ravi A."/>
            <person name="Getino M."/>
            <person name="Pursley I."/>
            <person name="Horton D.L."/>
            <person name="Alikhan N.F."/>
            <person name="Baker D."/>
            <person name="Gharbi K."/>
            <person name="Hall N."/>
            <person name="Watson M."/>
            <person name="Adriaenssens E.M."/>
            <person name="Foster-Nyarko E."/>
            <person name="Jarju S."/>
            <person name="Secka A."/>
            <person name="Antonio M."/>
            <person name="Oren A."/>
            <person name="Chaudhuri R.R."/>
            <person name="La Ragione R."/>
            <person name="Hildebrand F."/>
            <person name="Pallen M.J."/>
        </authorList>
    </citation>
    <scope>NUCLEOTIDE SEQUENCE</scope>
    <source>
        <strain evidence="2">ChiGjej5B5-7349</strain>
    </source>
</reference>
<dbReference type="Pfam" id="PF03476">
    <property type="entry name" value="MOSC_N"/>
    <property type="match status" value="1"/>
</dbReference>
<dbReference type="EMBL" id="DYUK01000227">
    <property type="protein sequence ID" value="HJG80839.1"/>
    <property type="molecule type" value="Genomic_DNA"/>
</dbReference>
<reference evidence="2" key="2">
    <citation type="submission" date="2021-09" db="EMBL/GenBank/DDBJ databases">
        <authorList>
            <person name="Gilroy R."/>
        </authorList>
    </citation>
    <scope>NUCLEOTIDE SEQUENCE</scope>
    <source>
        <strain evidence="2">ChiGjej5B5-7349</strain>
    </source>
</reference>
<dbReference type="Proteomes" id="UP000784435">
    <property type="component" value="Unassembled WGS sequence"/>
</dbReference>
<dbReference type="GO" id="GO:0030170">
    <property type="term" value="F:pyridoxal phosphate binding"/>
    <property type="evidence" value="ECO:0007669"/>
    <property type="project" value="InterPro"/>
</dbReference>
<dbReference type="SUPFAM" id="SSF50800">
    <property type="entry name" value="PK beta-barrel domain-like"/>
    <property type="match status" value="1"/>
</dbReference>
<dbReference type="GO" id="GO:0003824">
    <property type="term" value="F:catalytic activity"/>
    <property type="evidence" value="ECO:0007669"/>
    <property type="project" value="InterPro"/>
</dbReference>
<dbReference type="AlphaFoldDB" id="A0A921MEK1"/>
<dbReference type="GO" id="GO:0030151">
    <property type="term" value="F:molybdenum ion binding"/>
    <property type="evidence" value="ECO:0007669"/>
    <property type="project" value="InterPro"/>
</dbReference>
<name>A0A921MEK1_9MICO</name>
<evidence type="ECO:0000313" key="3">
    <source>
        <dbReference type="Proteomes" id="UP000784435"/>
    </source>
</evidence>
<protein>
    <submittedName>
        <fullName evidence="2">MOSC domain-containing protein</fullName>
    </submittedName>
</protein>
<evidence type="ECO:0000259" key="1">
    <source>
        <dbReference type="PROSITE" id="PS51340"/>
    </source>
</evidence>
<sequence length="247" mass="27027">MSDRLRVRALGFAPVKGTQHMIREDAVLDEHGPVGDRAYCLVDVERRTVLRTVQNPRLLAVRASLTGPVLELVLPDGRSVRAAPQLTGETVTCDYWKRSVDLELTDGPHAALLSQWLGRSVRLARAPRGGVVYGEPVSIVATASVAELSERVGRPGLLDEAVRFRATCLIETDVPYIEETWAGRTMALGDRWVRIGAPIPRCAVMDLDPVTGERNARLLKALAGYRPKNEAGEPVFGVYARIVGGRE</sequence>
<organism evidence="2 3">
    <name type="scientific">Brevibacterium senegalense</name>
    <dbReference type="NCBI Taxonomy" id="1033736"/>
    <lineage>
        <taxon>Bacteria</taxon>
        <taxon>Bacillati</taxon>
        <taxon>Actinomycetota</taxon>
        <taxon>Actinomycetes</taxon>
        <taxon>Micrococcales</taxon>
        <taxon>Brevibacteriaceae</taxon>
        <taxon>Brevibacterium</taxon>
    </lineage>
</organism>
<dbReference type="InterPro" id="IPR011037">
    <property type="entry name" value="Pyrv_Knase-like_insert_dom_sf"/>
</dbReference>
<accession>A0A921MEK1</accession>
<dbReference type="PROSITE" id="PS51340">
    <property type="entry name" value="MOSC"/>
    <property type="match status" value="1"/>
</dbReference>
<dbReference type="Pfam" id="PF03473">
    <property type="entry name" value="MOSC"/>
    <property type="match status" value="1"/>
</dbReference>
<comment type="caution">
    <text evidence="2">The sequence shown here is derived from an EMBL/GenBank/DDBJ whole genome shotgun (WGS) entry which is preliminary data.</text>
</comment>
<dbReference type="InterPro" id="IPR005303">
    <property type="entry name" value="MOCOS_middle"/>
</dbReference>